<gene>
    <name evidence="1" type="ORF">OKA04_12215</name>
</gene>
<evidence type="ECO:0000313" key="1">
    <source>
        <dbReference type="EMBL" id="MCW1885495.1"/>
    </source>
</evidence>
<reference evidence="1 2" key="1">
    <citation type="submission" date="2022-10" db="EMBL/GenBank/DDBJ databases">
        <title>Luteolibacter flavescens strain MCCC 1K03193, whole genome shotgun sequencing project.</title>
        <authorList>
            <person name="Zhao G."/>
            <person name="Shen L."/>
        </authorList>
    </citation>
    <scope>NUCLEOTIDE SEQUENCE [LARGE SCALE GENOMIC DNA]</scope>
    <source>
        <strain evidence="1 2">MCCC 1K03193</strain>
    </source>
</reference>
<keyword evidence="2" id="KW-1185">Reference proteome</keyword>
<accession>A0ABT3FPJ5</accession>
<evidence type="ECO:0000313" key="2">
    <source>
        <dbReference type="Proteomes" id="UP001207930"/>
    </source>
</evidence>
<dbReference type="Proteomes" id="UP001207930">
    <property type="component" value="Unassembled WGS sequence"/>
</dbReference>
<dbReference type="RefSeq" id="WP_264501452.1">
    <property type="nucleotide sequence ID" value="NZ_JAPDDS010000006.1"/>
</dbReference>
<organism evidence="1 2">
    <name type="scientific">Luteolibacter flavescens</name>
    <dbReference type="NCBI Taxonomy" id="1859460"/>
    <lineage>
        <taxon>Bacteria</taxon>
        <taxon>Pseudomonadati</taxon>
        <taxon>Verrucomicrobiota</taxon>
        <taxon>Verrucomicrobiia</taxon>
        <taxon>Verrucomicrobiales</taxon>
        <taxon>Verrucomicrobiaceae</taxon>
        <taxon>Luteolibacter</taxon>
    </lineage>
</organism>
<sequence length="64" mass="7072">MSTPTDYERGLADGRKERAAEVQKLADALNKAISENLTLRSKTFTHLDAVSRQGYHASVARPID</sequence>
<proteinExistence type="predicted"/>
<protein>
    <submittedName>
        <fullName evidence="1">Uncharacterized protein</fullName>
    </submittedName>
</protein>
<name>A0ABT3FPJ5_9BACT</name>
<comment type="caution">
    <text evidence="1">The sequence shown here is derived from an EMBL/GenBank/DDBJ whole genome shotgun (WGS) entry which is preliminary data.</text>
</comment>
<dbReference type="EMBL" id="JAPDDS010000006">
    <property type="protein sequence ID" value="MCW1885495.1"/>
    <property type="molecule type" value="Genomic_DNA"/>
</dbReference>